<dbReference type="EMBL" id="UAUU01000011">
    <property type="protein sequence ID" value="SPZ92742.1"/>
    <property type="molecule type" value="Genomic_DNA"/>
</dbReference>
<name>A0A2X2JEM4_SPHMU</name>
<dbReference type="InterPro" id="IPR025404">
    <property type="entry name" value="DUF4130"/>
</dbReference>
<dbReference type="Pfam" id="PF13566">
    <property type="entry name" value="DUF4130"/>
    <property type="match status" value="1"/>
</dbReference>
<evidence type="ECO:0000313" key="2">
    <source>
        <dbReference type="Proteomes" id="UP000251241"/>
    </source>
</evidence>
<evidence type="ECO:0000313" key="1">
    <source>
        <dbReference type="EMBL" id="SPZ92742.1"/>
    </source>
</evidence>
<proteinExistence type="predicted"/>
<dbReference type="RefSeq" id="WP_070568100.1">
    <property type="nucleotide sequence ID" value="NZ_CP068086.1"/>
</dbReference>
<reference evidence="1 2" key="1">
    <citation type="submission" date="2018-06" db="EMBL/GenBank/DDBJ databases">
        <authorList>
            <consortium name="Pathogen Informatics"/>
            <person name="Doyle S."/>
        </authorList>
    </citation>
    <scope>NUCLEOTIDE SEQUENCE [LARGE SCALE GENOMIC DNA]</scope>
    <source>
        <strain evidence="1 2">NCTC11343</strain>
    </source>
</reference>
<organism evidence="1 2">
    <name type="scientific">Sphingobacterium multivorum</name>
    <dbReference type="NCBI Taxonomy" id="28454"/>
    <lineage>
        <taxon>Bacteria</taxon>
        <taxon>Pseudomonadati</taxon>
        <taxon>Bacteroidota</taxon>
        <taxon>Sphingobacteriia</taxon>
        <taxon>Sphingobacteriales</taxon>
        <taxon>Sphingobacteriaceae</taxon>
        <taxon>Sphingobacterium</taxon>
    </lineage>
</organism>
<accession>A0A2X2JEM4</accession>
<dbReference type="GeneID" id="97179638"/>
<dbReference type="AlphaFoldDB" id="A0A2X2JEM4"/>
<sequence>MDYIFDGSYSGYLCCVFEAFERKEFDSIPTTEKSMAISIFSEKRQVHTEVKKAMRILVGMEKILGAKETKIFYHNFLSDNQSEWLNGFQLIVELFRRGKLDIRNYGYPPILRIHQTVKKISRERHRMKAFIRFVKSNDNLYTAIVEPDFNVIPLVVDFFKNRFADQCWLIYDIRRNYGFHYDGKNILEVYNNNKDEVQDPYQLEVDLDPQEKDYQHLWKTYFKSTSIESRKNLKLHLRHVPKRYWKYLVEKQ</sequence>
<gene>
    <name evidence="1" type="ORF">NCTC11343_04728</name>
</gene>
<dbReference type="NCBIfam" id="TIGR03915">
    <property type="entry name" value="SAM_7_link_chp"/>
    <property type="match status" value="1"/>
</dbReference>
<protein>
    <submittedName>
        <fullName evidence="1">Probable DNA metabolism protein</fullName>
    </submittedName>
</protein>
<dbReference type="Proteomes" id="UP000251241">
    <property type="component" value="Unassembled WGS sequence"/>
</dbReference>
<dbReference type="InterPro" id="IPR023875">
    <property type="entry name" value="DNA_repair_put"/>
</dbReference>